<dbReference type="EMBL" id="BEXD01001910">
    <property type="protein sequence ID" value="GBB96282.1"/>
    <property type="molecule type" value="Genomic_DNA"/>
</dbReference>
<evidence type="ECO:0000259" key="1">
    <source>
        <dbReference type="Pfam" id="PF22693"/>
    </source>
</evidence>
<organism evidence="3 5">
    <name type="scientific">Rhizophagus clarus</name>
    <dbReference type="NCBI Taxonomy" id="94130"/>
    <lineage>
        <taxon>Eukaryota</taxon>
        <taxon>Fungi</taxon>
        <taxon>Fungi incertae sedis</taxon>
        <taxon>Mucoromycota</taxon>
        <taxon>Glomeromycotina</taxon>
        <taxon>Glomeromycetes</taxon>
        <taxon>Glomerales</taxon>
        <taxon>Glomeraceae</taxon>
        <taxon>Rhizophagus</taxon>
    </lineage>
</organism>
<dbReference type="Proteomes" id="UP000247702">
    <property type="component" value="Unassembled WGS sequence"/>
</dbReference>
<dbReference type="InterPro" id="IPR054586">
    <property type="entry name" value="MACPF_1_fungal"/>
</dbReference>
<name>A0A2Z6R619_9GLOM</name>
<dbReference type="STRING" id="94130.A0A2Z6R619"/>
<proteinExistence type="predicted"/>
<dbReference type="Pfam" id="PF24209">
    <property type="entry name" value="DUF7431"/>
    <property type="match status" value="1"/>
</dbReference>
<evidence type="ECO:0000259" key="2">
    <source>
        <dbReference type="Pfam" id="PF24209"/>
    </source>
</evidence>
<dbReference type="Pfam" id="PF22693">
    <property type="entry name" value="MACPF_1"/>
    <property type="match status" value="1"/>
</dbReference>
<comment type="caution">
    <text evidence="3">The sequence shown here is derived from an EMBL/GenBank/DDBJ whole genome shotgun (WGS) entry which is preliminary data.</text>
</comment>
<evidence type="ECO:0000313" key="4">
    <source>
        <dbReference type="EMBL" id="GES72724.1"/>
    </source>
</evidence>
<sequence length="660" mass="76860">MSFVFIKTIGNKTPKLDHLVLTDSLSNIRIELEKRNTIDETLLFSVKSPDNEFAEIVRENEEKFLLKDIIDDVNSNYFLYLIKNTRPSWNILNEKCKLDYGCTMSFDGIKKADKRAFKMKNCELTEIKTGGHQRDKLEFESKEDWMKKTNLFIEGDCDDINISNFVKLGLSSIKGLEDENFNNEIKLSYQYTELAKVSLKISKDNLELTDDFKNDVNDAIKSKDPKKFRKITKRYGQFIPTEIILGGRVYIKDTKISLGSSTDNSIESSLNAGVGPLNFRMGYNSNNSIKKSRFYSSNHMKILGGKHPDDENFDERAWIESLEDYQNWDCIELKDPISIFQFLPDDLCKKSIESIGKRILYTSTEDYDYCLYELGRHGIFELRNIPENILEIILNKEADCDVFATVVDTNEYSANVFFNCQILKKPKAKPSIIIHGVQKKFKQLKYRLKIKIMVIGFDIYFNHILSDTSVYLYKDEYKSKSSCLFNSMSHKLEHELITGNIPFLGIPILNNLDSENNSLIIGHNFCNIQSSNKFRIDAFSYCVKNKRYDNLPDFSFRILIFNNTILNSYESFPFKFDWRNIPYIKFEDANPRYFSLYLAKDINYNPIFLNQKSKQITIEYVDCDCNNTCFICKNKTLKISTDRNDVECKLYSISDNVSRN</sequence>
<keyword evidence="5" id="KW-1185">Reference proteome</keyword>
<accession>A0A2Z6R619</accession>
<reference evidence="3 5" key="1">
    <citation type="submission" date="2017-11" db="EMBL/GenBank/DDBJ databases">
        <title>The genome of Rhizophagus clarus HR1 reveals common genetic basis of auxotrophy among arbuscular mycorrhizal fungi.</title>
        <authorList>
            <person name="Kobayashi Y."/>
        </authorList>
    </citation>
    <scope>NUCLEOTIDE SEQUENCE [LARGE SCALE GENOMIC DNA]</scope>
    <source>
        <strain evidence="3 5">HR1</strain>
    </source>
</reference>
<protein>
    <recommendedName>
        <fullName evidence="6">MACPF domain-containing protein</fullName>
    </recommendedName>
</protein>
<dbReference type="Proteomes" id="UP000615446">
    <property type="component" value="Unassembled WGS sequence"/>
</dbReference>
<evidence type="ECO:0000313" key="3">
    <source>
        <dbReference type="EMBL" id="GBB96282.1"/>
    </source>
</evidence>
<dbReference type="AlphaFoldDB" id="A0A2Z6R619"/>
<feature type="domain" description="MACPF-like" evidence="1">
    <location>
        <begin position="189"/>
        <end position="350"/>
    </location>
</feature>
<feature type="domain" description="DUF7431" evidence="2">
    <location>
        <begin position="359"/>
        <end position="629"/>
    </location>
</feature>
<dbReference type="InterPro" id="IPR055854">
    <property type="entry name" value="DUF7431"/>
</dbReference>
<evidence type="ECO:0008006" key="6">
    <source>
        <dbReference type="Google" id="ProtNLM"/>
    </source>
</evidence>
<dbReference type="EMBL" id="BLAL01000004">
    <property type="protein sequence ID" value="GES72724.1"/>
    <property type="molecule type" value="Genomic_DNA"/>
</dbReference>
<evidence type="ECO:0000313" key="5">
    <source>
        <dbReference type="Proteomes" id="UP000247702"/>
    </source>
</evidence>
<dbReference type="OrthoDB" id="2316005at2759"/>
<gene>
    <name evidence="4" type="ORF">RCL2_000027800</name>
    <name evidence="3" type="ORF">RclHR1_27170002</name>
</gene>
<reference evidence="4" key="2">
    <citation type="submission" date="2019-10" db="EMBL/GenBank/DDBJ databases">
        <title>Conservation and host-specific expression of non-tandemly repeated heterogenous ribosome RNA gene in arbuscular mycorrhizal fungi.</title>
        <authorList>
            <person name="Maeda T."/>
            <person name="Kobayashi Y."/>
            <person name="Nakagawa T."/>
            <person name="Ezawa T."/>
            <person name="Yamaguchi K."/>
            <person name="Bino T."/>
            <person name="Nishimoto Y."/>
            <person name="Shigenobu S."/>
            <person name="Kawaguchi M."/>
        </authorList>
    </citation>
    <scope>NUCLEOTIDE SEQUENCE</scope>
    <source>
        <strain evidence="4">HR1</strain>
    </source>
</reference>